<dbReference type="GO" id="GO:0043565">
    <property type="term" value="F:sequence-specific DNA binding"/>
    <property type="evidence" value="ECO:0007669"/>
    <property type="project" value="InterPro"/>
</dbReference>
<keyword evidence="1" id="KW-0547">Nucleotide-binding</keyword>
<keyword evidence="5" id="KW-0010">Activator</keyword>
<dbReference type="PROSITE" id="PS00688">
    <property type="entry name" value="SIGMA54_INTERACT_3"/>
    <property type="match status" value="1"/>
</dbReference>
<keyword evidence="4" id="KW-0238">DNA-binding</keyword>
<organism evidence="8 9">
    <name type="scientific">Syntrophus gentianae</name>
    <dbReference type="NCBI Taxonomy" id="43775"/>
    <lineage>
        <taxon>Bacteria</taxon>
        <taxon>Pseudomonadati</taxon>
        <taxon>Thermodesulfobacteriota</taxon>
        <taxon>Syntrophia</taxon>
        <taxon>Syntrophales</taxon>
        <taxon>Syntrophaceae</taxon>
        <taxon>Syntrophus</taxon>
    </lineage>
</organism>
<dbReference type="Pfam" id="PF25601">
    <property type="entry name" value="AAA_lid_14"/>
    <property type="match status" value="1"/>
</dbReference>
<dbReference type="InterPro" id="IPR058031">
    <property type="entry name" value="AAA_lid_NorR"/>
</dbReference>
<dbReference type="CDD" id="cd00009">
    <property type="entry name" value="AAA"/>
    <property type="match status" value="1"/>
</dbReference>
<sequence>MSIHNYEELAALHAIARTLAQPGELRDHLEKVLQVMNQRVGMQRGMISLLDRETGEVWLDVAHGVDIQGMEVSYAPGEGLTGKVAQTGRPMAVANLGQEAHFLDRTGARRFINRSELSFLCVPIIYDSRVVGVLSADKAARQVEELDRELAMLSSIAELIAKSVHIRALEEDNRRLRDMLGRSTIPSSEIIGHSKVMQEVFGLIAQVADSNTNVLINGETGTGKELVARAIHNRSPRRKGPLIQVNCAAMPDTLIESEIFGHEKGAFTGALHTRRGRFEEAHGGTIFLDEVGELSAAAQAKLLRVIQEKKFQPLGGSRVVSADVRIIAATNRNLEQDVASGQFRADLYYRLNVFPLYLPPLRERGSDIILLADHFVLKYNKEMGKSIKRISNVVLEAFLSHSWPGNVRELENCIERAVLLATGNSIETIHLPPSLQTRNREGERKESGKLNAMVEAQERGMIVDALKESRGNQSQAARILGTTKRIIQYKIQKLGIDPRRFNPKHAGSSPGSE</sequence>
<evidence type="ECO:0000256" key="5">
    <source>
        <dbReference type="ARBA" id="ARBA00023159"/>
    </source>
</evidence>
<dbReference type="GO" id="GO:0006355">
    <property type="term" value="P:regulation of DNA-templated transcription"/>
    <property type="evidence" value="ECO:0007669"/>
    <property type="project" value="InterPro"/>
</dbReference>
<dbReference type="AlphaFoldDB" id="A0A1H7Y194"/>
<keyword evidence="2" id="KW-0067">ATP-binding</keyword>
<dbReference type="SMART" id="SM00065">
    <property type="entry name" value="GAF"/>
    <property type="match status" value="1"/>
</dbReference>
<evidence type="ECO:0000313" key="9">
    <source>
        <dbReference type="Proteomes" id="UP000198744"/>
    </source>
</evidence>
<dbReference type="Gene3D" id="1.10.8.60">
    <property type="match status" value="1"/>
</dbReference>
<dbReference type="InterPro" id="IPR025662">
    <property type="entry name" value="Sigma_54_int_dom_ATP-bd_1"/>
</dbReference>
<dbReference type="Pfam" id="PF02954">
    <property type="entry name" value="HTH_8"/>
    <property type="match status" value="1"/>
</dbReference>
<dbReference type="SUPFAM" id="SSF52540">
    <property type="entry name" value="P-loop containing nucleoside triphosphate hydrolases"/>
    <property type="match status" value="1"/>
</dbReference>
<proteinExistence type="predicted"/>
<dbReference type="PROSITE" id="PS50045">
    <property type="entry name" value="SIGMA54_INTERACT_4"/>
    <property type="match status" value="1"/>
</dbReference>
<accession>A0A1H7Y194</accession>
<protein>
    <submittedName>
        <fullName evidence="8">Nif-specific regulatory protein</fullName>
    </submittedName>
</protein>
<dbReference type="GO" id="GO:0005524">
    <property type="term" value="F:ATP binding"/>
    <property type="evidence" value="ECO:0007669"/>
    <property type="project" value="UniProtKB-KW"/>
</dbReference>
<evidence type="ECO:0000313" key="8">
    <source>
        <dbReference type="EMBL" id="SEM39731.1"/>
    </source>
</evidence>
<dbReference type="SUPFAM" id="SSF46689">
    <property type="entry name" value="Homeodomain-like"/>
    <property type="match status" value="1"/>
</dbReference>
<dbReference type="STRING" id="43775.SAMN04489760_11354"/>
<dbReference type="InterPro" id="IPR002197">
    <property type="entry name" value="HTH_Fis"/>
</dbReference>
<dbReference type="SUPFAM" id="SSF55781">
    <property type="entry name" value="GAF domain-like"/>
    <property type="match status" value="1"/>
</dbReference>
<dbReference type="InterPro" id="IPR009057">
    <property type="entry name" value="Homeodomain-like_sf"/>
</dbReference>
<dbReference type="SMART" id="SM00382">
    <property type="entry name" value="AAA"/>
    <property type="match status" value="1"/>
</dbReference>
<dbReference type="EMBL" id="FOBS01000013">
    <property type="protein sequence ID" value="SEM39731.1"/>
    <property type="molecule type" value="Genomic_DNA"/>
</dbReference>
<dbReference type="Gene3D" id="3.40.50.300">
    <property type="entry name" value="P-loop containing nucleotide triphosphate hydrolases"/>
    <property type="match status" value="1"/>
</dbReference>
<dbReference type="RefSeq" id="WP_093883580.1">
    <property type="nucleotide sequence ID" value="NZ_FOBS01000013.1"/>
</dbReference>
<dbReference type="Pfam" id="PF01590">
    <property type="entry name" value="GAF"/>
    <property type="match status" value="1"/>
</dbReference>
<dbReference type="Pfam" id="PF00158">
    <property type="entry name" value="Sigma54_activat"/>
    <property type="match status" value="1"/>
</dbReference>
<dbReference type="OrthoDB" id="9763792at2"/>
<dbReference type="PRINTS" id="PR01590">
    <property type="entry name" value="HTHFIS"/>
</dbReference>
<gene>
    <name evidence="8" type="ORF">SAMN04489760_11354</name>
</gene>
<dbReference type="InterPro" id="IPR002078">
    <property type="entry name" value="Sigma_54_int"/>
</dbReference>
<evidence type="ECO:0000256" key="4">
    <source>
        <dbReference type="ARBA" id="ARBA00023125"/>
    </source>
</evidence>
<dbReference type="InterPro" id="IPR029016">
    <property type="entry name" value="GAF-like_dom_sf"/>
</dbReference>
<dbReference type="InterPro" id="IPR003593">
    <property type="entry name" value="AAA+_ATPase"/>
</dbReference>
<keyword evidence="3" id="KW-0805">Transcription regulation</keyword>
<evidence type="ECO:0000256" key="6">
    <source>
        <dbReference type="ARBA" id="ARBA00023163"/>
    </source>
</evidence>
<keyword evidence="9" id="KW-1185">Reference proteome</keyword>
<name>A0A1H7Y194_9BACT</name>
<evidence type="ECO:0000256" key="3">
    <source>
        <dbReference type="ARBA" id="ARBA00023015"/>
    </source>
</evidence>
<evidence type="ECO:0000256" key="2">
    <source>
        <dbReference type="ARBA" id="ARBA00022840"/>
    </source>
</evidence>
<dbReference type="Proteomes" id="UP000198744">
    <property type="component" value="Unassembled WGS sequence"/>
</dbReference>
<dbReference type="PROSITE" id="PS00676">
    <property type="entry name" value="SIGMA54_INTERACT_2"/>
    <property type="match status" value="1"/>
</dbReference>
<dbReference type="Gene3D" id="3.30.450.40">
    <property type="match status" value="1"/>
</dbReference>
<dbReference type="InterPro" id="IPR003018">
    <property type="entry name" value="GAF"/>
</dbReference>
<dbReference type="InterPro" id="IPR025944">
    <property type="entry name" value="Sigma_54_int_dom_CS"/>
</dbReference>
<dbReference type="FunFam" id="1.10.8.60:FF:000014">
    <property type="entry name" value="DNA-binding transcriptional regulator NtrC"/>
    <property type="match status" value="1"/>
</dbReference>
<dbReference type="InterPro" id="IPR027417">
    <property type="entry name" value="P-loop_NTPase"/>
</dbReference>
<evidence type="ECO:0000259" key="7">
    <source>
        <dbReference type="PROSITE" id="PS50045"/>
    </source>
</evidence>
<evidence type="ECO:0000256" key="1">
    <source>
        <dbReference type="ARBA" id="ARBA00022741"/>
    </source>
</evidence>
<dbReference type="PROSITE" id="PS00675">
    <property type="entry name" value="SIGMA54_INTERACT_1"/>
    <property type="match status" value="1"/>
</dbReference>
<reference evidence="8 9" key="1">
    <citation type="submission" date="2016-10" db="EMBL/GenBank/DDBJ databases">
        <authorList>
            <person name="de Groot N.N."/>
        </authorList>
    </citation>
    <scope>NUCLEOTIDE SEQUENCE [LARGE SCALE GENOMIC DNA]</scope>
    <source>
        <strain evidence="8 9">DSM 8423</strain>
    </source>
</reference>
<keyword evidence="6" id="KW-0804">Transcription</keyword>
<dbReference type="Gene3D" id="1.10.10.60">
    <property type="entry name" value="Homeodomain-like"/>
    <property type="match status" value="1"/>
</dbReference>
<dbReference type="InterPro" id="IPR025943">
    <property type="entry name" value="Sigma_54_int_dom_ATP-bd_2"/>
</dbReference>
<dbReference type="PANTHER" id="PTHR32071">
    <property type="entry name" value="TRANSCRIPTIONAL REGULATORY PROTEIN"/>
    <property type="match status" value="1"/>
</dbReference>
<feature type="domain" description="Sigma-54 factor interaction" evidence="7">
    <location>
        <begin position="190"/>
        <end position="419"/>
    </location>
</feature>
<dbReference type="FunFam" id="3.40.50.300:FF:000006">
    <property type="entry name" value="DNA-binding transcriptional regulator NtrC"/>
    <property type="match status" value="1"/>
</dbReference>